<feature type="compositionally biased region" description="Basic residues" evidence="1">
    <location>
        <begin position="158"/>
        <end position="173"/>
    </location>
</feature>
<feature type="chain" id="PRO_5018137630" description="Secreted protein" evidence="2">
    <location>
        <begin position="30"/>
        <end position="189"/>
    </location>
</feature>
<proteinExistence type="predicted"/>
<evidence type="ECO:0000256" key="2">
    <source>
        <dbReference type="SAM" id="SignalP"/>
    </source>
</evidence>
<evidence type="ECO:0008006" key="5">
    <source>
        <dbReference type="Google" id="ProtNLM"/>
    </source>
</evidence>
<dbReference type="GeneID" id="39583886"/>
<feature type="region of interest" description="Disordered" evidence="1">
    <location>
        <begin position="150"/>
        <end position="189"/>
    </location>
</feature>
<keyword evidence="2" id="KW-0732">Signal</keyword>
<dbReference type="Proteomes" id="UP000272025">
    <property type="component" value="Unassembled WGS sequence"/>
</dbReference>
<dbReference type="RefSeq" id="XP_028463487.1">
    <property type="nucleotide sequence ID" value="XM_028615409.1"/>
</dbReference>
<evidence type="ECO:0000313" key="4">
    <source>
        <dbReference type="Proteomes" id="UP000272025"/>
    </source>
</evidence>
<keyword evidence="4" id="KW-1185">Reference proteome</keyword>
<organism evidence="3 4">
    <name type="scientific">Sodiomyces alkalinus (strain CBS 110278 / VKM F-3762 / F11)</name>
    <name type="common">Alkaliphilic filamentous fungus</name>
    <dbReference type="NCBI Taxonomy" id="1314773"/>
    <lineage>
        <taxon>Eukaryota</taxon>
        <taxon>Fungi</taxon>
        <taxon>Dikarya</taxon>
        <taxon>Ascomycota</taxon>
        <taxon>Pezizomycotina</taxon>
        <taxon>Sordariomycetes</taxon>
        <taxon>Hypocreomycetidae</taxon>
        <taxon>Glomerellales</taxon>
        <taxon>Plectosphaerellaceae</taxon>
        <taxon>Sodiomyces</taxon>
    </lineage>
</organism>
<name>A0A3N2PMB9_SODAK</name>
<dbReference type="AlphaFoldDB" id="A0A3N2PMB9"/>
<feature type="signal peptide" evidence="2">
    <location>
        <begin position="1"/>
        <end position="29"/>
    </location>
</feature>
<dbReference type="EMBL" id="ML119060">
    <property type="protein sequence ID" value="ROT35681.1"/>
    <property type="molecule type" value="Genomic_DNA"/>
</dbReference>
<protein>
    <recommendedName>
        <fullName evidence="5">Secreted protein</fullName>
    </recommendedName>
</protein>
<gene>
    <name evidence="3" type="ORF">SODALDRAFT_48731</name>
</gene>
<reference evidence="3 4" key="1">
    <citation type="journal article" date="2018" name="Mol. Ecol.">
        <title>The obligate alkalophilic soda-lake fungus Sodiomyces alkalinus has shifted to a protein diet.</title>
        <authorList>
            <person name="Grum-Grzhimaylo A.A."/>
            <person name="Falkoski D.L."/>
            <person name="van den Heuvel J."/>
            <person name="Valero-Jimenez C.A."/>
            <person name="Min B."/>
            <person name="Choi I.G."/>
            <person name="Lipzen A."/>
            <person name="Daum C.G."/>
            <person name="Aanen D.K."/>
            <person name="Tsang A."/>
            <person name="Henrissat B."/>
            <person name="Bilanenko E.N."/>
            <person name="de Vries R.P."/>
            <person name="van Kan J.A.L."/>
            <person name="Grigoriev I.V."/>
            <person name="Debets A.J.M."/>
        </authorList>
    </citation>
    <scope>NUCLEOTIDE SEQUENCE [LARGE SCALE GENOMIC DNA]</scope>
    <source>
        <strain evidence="3 4">F11</strain>
    </source>
</reference>
<sequence length="189" mass="20432">MPTSSSLVAFFKSTVCLDLLILLPESSQGVCCVSCQMLFFVGLFQSCAFLQRRSTTNMPIIANHHGDPPGIIGHATGRGKASVWLNNPASSADLGTQAASVFSRMLTAVSFSVCPPTGVKELEGQETNIVKKAIKFPALVRNGLKERAERCSAGHNHTPPHKVGRATHSRISRTPRLFQAPGKEVLRRH</sequence>
<evidence type="ECO:0000313" key="3">
    <source>
        <dbReference type="EMBL" id="ROT35681.1"/>
    </source>
</evidence>
<evidence type="ECO:0000256" key="1">
    <source>
        <dbReference type="SAM" id="MobiDB-lite"/>
    </source>
</evidence>
<accession>A0A3N2PMB9</accession>